<reference evidence="3 4" key="2">
    <citation type="submission" date="2016-08" db="EMBL/GenBank/DDBJ databases">
        <title>Pervasive Adenine N6-methylation of Active Genes in Fungi.</title>
        <authorList>
            <consortium name="DOE Joint Genome Institute"/>
            <person name="Mondo S.J."/>
            <person name="Dannebaum R.O."/>
            <person name="Kuo R.C."/>
            <person name="Labutti K."/>
            <person name="Haridas S."/>
            <person name="Kuo A."/>
            <person name="Salamov A."/>
            <person name="Ahrendt S.R."/>
            <person name="Lipzen A."/>
            <person name="Sullivan W."/>
            <person name="Andreopoulos W.B."/>
            <person name="Clum A."/>
            <person name="Lindquist E."/>
            <person name="Daum C."/>
            <person name="Ramamoorthy G.K."/>
            <person name="Gryganskyi A."/>
            <person name="Culley D."/>
            <person name="Magnuson J.K."/>
            <person name="James T.Y."/>
            <person name="O'Malley M.A."/>
            <person name="Stajich J.E."/>
            <person name="Spatafora J.W."/>
            <person name="Visel A."/>
            <person name="Grigoriev I.V."/>
        </authorList>
    </citation>
    <scope>NUCLEOTIDE SEQUENCE [LARGE SCALE GENOMIC DNA]</scope>
    <source>
        <strain evidence="3 4">S4</strain>
    </source>
</reference>
<name>A0A1Y1XFM6_9FUNG</name>
<evidence type="ECO:0000256" key="2">
    <source>
        <dbReference type="SAM" id="SignalP"/>
    </source>
</evidence>
<feature type="compositionally biased region" description="Polar residues" evidence="1">
    <location>
        <begin position="40"/>
        <end position="60"/>
    </location>
</feature>
<dbReference type="Proteomes" id="UP000193944">
    <property type="component" value="Unassembled WGS sequence"/>
</dbReference>
<feature type="chain" id="PRO_5012711329" description="CBM1 domain-containing protein" evidence="2">
    <location>
        <begin position="19"/>
        <end position="163"/>
    </location>
</feature>
<feature type="compositionally biased region" description="Low complexity" evidence="1">
    <location>
        <begin position="61"/>
        <end position="111"/>
    </location>
</feature>
<comment type="caution">
    <text evidence="3">The sequence shown here is derived from an EMBL/GenBank/DDBJ whole genome shotgun (WGS) entry which is preliminary data.</text>
</comment>
<feature type="region of interest" description="Disordered" evidence="1">
    <location>
        <begin position="31"/>
        <end position="113"/>
    </location>
</feature>
<feature type="signal peptide" evidence="2">
    <location>
        <begin position="1"/>
        <end position="18"/>
    </location>
</feature>
<gene>
    <name evidence="3" type="ORF">BCR32DRAFT_291251</name>
</gene>
<sequence length="163" mass="17380">MKFVNLGLYSLFFVYALAATTKTVPVTTKTVPSTSYTKSIPNTSSTKTVPYTSSTKTVPYTSSKTVPNTSSSTKSVPKTSSTKSISYTSSKTVPATSKTNNSAATGSNSSSDYLSCGTQDWDCKSQKSNECYAAVGQCWAQPYSSSVAEECAALDKICQQIWN</sequence>
<proteinExistence type="predicted"/>
<dbReference type="EMBL" id="MCFG01000050">
    <property type="protein sequence ID" value="ORX84523.1"/>
    <property type="molecule type" value="Genomic_DNA"/>
</dbReference>
<reference evidence="3 4" key="1">
    <citation type="submission" date="2016-08" db="EMBL/GenBank/DDBJ databases">
        <title>A Parts List for Fungal Cellulosomes Revealed by Comparative Genomics.</title>
        <authorList>
            <consortium name="DOE Joint Genome Institute"/>
            <person name="Haitjema C.H."/>
            <person name="Gilmore S.P."/>
            <person name="Henske J.K."/>
            <person name="Solomon K.V."/>
            <person name="De Groot R."/>
            <person name="Kuo A."/>
            <person name="Mondo S.J."/>
            <person name="Salamov A.A."/>
            <person name="Labutti K."/>
            <person name="Zhao Z."/>
            <person name="Chiniquy J."/>
            <person name="Barry K."/>
            <person name="Brewer H.M."/>
            <person name="Purvine S.O."/>
            <person name="Wright A.T."/>
            <person name="Boxma B."/>
            <person name="Van Alen T."/>
            <person name="Hackstein J.H."/>
            <person name="Baker S.E."/>
            <person name="Grigoriev I.V."/>
            <person name="O'Malley M.A."/>
        </authorList>
    </citation>
    <scope>NUCLEOTIDE SEQUENCE [LARGE SCALE GENOMIC DNA]</scope>
    <source>
        <strain evidence="3 4">S4</strain>
    </source>
</reference>
<keyword evidence="4" id="KW-1185">Reference proteome</keyword>
<evidence type="ECO:0008006" key="5">
    <source>
        <dbReference type="Google" id="ProtNLM"/>
    </source>
</evidence>
<dbReference type="AlphaFoldDB" id="A0A1Y1XFM6"/>
<accession>A0A1Y1XFM6</accession>
<dbReference type="OrthoDB" id="2161651at2759"/>
<evidence type="ECO:0000313" key="4">
    <source>
        <dbReference type="Proteomes" id="UP000193944"/>
    </source>
</evidence>
<organism evidence="3 4">
    <name type="scientific">Anaeromyces robustus</name>
    <dbReference type="NCBI Taxonomy" id="1754192"/>
    <lineage>
        <taxon>Eukaryota</taxon>
        <taxon>Fungi</taxon>
        <taxon>Fungi incertae sedis</taxon>
        <taxon>Chytridiomycota</taxon>
        <taxon>Chytridiomycota incertae sedis</taxon>
        <taxon>Neocallimastigomycetes</taxon>
        <taxon>Neocallimastigales</taxon>
        <taxon>Neocallimastigaceae</taxon>
        <taxon>Anaeromyces</taxon>
    </lineage>
</organism>
<keyword evidence="2" id="KW-0732">Signal</keyword>
<evidence type="ECO:0000313" key="3">
    <source>
        <dbReference type="EMBL" id="ORX84523.1"/>
    </source>
</evidence>
<evidence type="ECO:0000256" key="1">
    <source>
        <dbReference type="SAM" id="MobiDB-lite"/>
    </source>
</evidence>
<protein>
    <recommendedName>
        <fullName evidence="5">CBM1 domain-containing protein</fullName>
    </recommendedName>
</protein>